<dbReference type="InterPro" id="IPR015421">
    <property type="entry name" value="PyrdxlP-dep_Trfase_major"/>
</dbReference>
<dbReference type="Gene3D" id="3.40.640.10">
    <property type="entry name" value="Type I PLP-dependent aspartate aminotransferase-like (Major domain)"/>
    <property type="match status" value="1"/>
</dbReference>
<dbReference type="PANTHER" id="PTHR11999:SF165">
    <property type="entry name" value="DECARBOXYLASE, PUTATIVE (AFU_ORTHOLOGUE AFUA_2G04980)-RELATED"/>
    <property type="match status" value="1"/>
</dbReference>
<evidence type="ECO:0000256" key="3">
    <source>
        <dbReference type="ARBA" id="ARBA00022898"/>
    </source>
</evidence>
<gene>
    <name evidence="6" type="ORF">AAFC00_006553</name>
</gene>
<evidence type="ECO:0000256" key="4">
    <source>
        <dbReference type="ARBA" id="ARBA00023239"/>
    </source>
</evidence>
<evidence type="ECO:0000256" key="2">
    <source>
        <dbReference type="ARBA" id="ARBA00009533"/>
    </source>
</evidence>
<dbReference type="InterPro" id="IPR015422">
    <property type="entry name" value="PyrdxlP-dep_Trfase_small"/>
</dbReference>
<evidence type="ECO:0008006" key="8">
    <source>
        <dbReference type="Google" id="ProtNLM"/>
    </source>
</evidence>
<keyword evidence="7" id="KW-1185">Reference proteome</keyword>
<keyword evidence="3 5" id="KW-0663">Pyridoxal phosphate</keyword>
<comment type="caution">
    <text evidence="6">The sequence shown here is derived from an EMBL/GenBank/DDBJ whole genome shotgun (WGS) entry which is preliminary data.</text>
</comment>
<name>A0ABR3PAC0_9PEZI</name>
<dbReference type="Pfam" id="PF00282">
    <property type="entry name" value="Pyridoxal_deC"/>
    <property type="match status" value="1"/>
</dbReference>
<evidence type="ECO:0000313" key="6">
    <source>
        <dbReference type="EMBL" id="KAL1303119.1"/>
    </source>
</evidence>
<dbReference type="InterPro" id="IPR002129">
    <property type="entry name" value="PyrdxlP-dep_de-COase"/>
</dbReference>
<dbReference type="RefSeq" id="XP_069199394.1">
    <property type="nucleotide sequence ID" value="XM_069346524.1"/>
</dbReference>
<comment type="cofactor">
    <cofactor evidence="1 5">
        <name>pyridoxal 5'-phosphate</name>
        <dbReference type="ChEBI" id="CHEBI:597326"/>
    </cofactor>
</comment>
<dbReference type="InterPro" id="IPR015424">
    <property type="entry name" value="PyrdxlP-dep_Trfase"/>
</dbReference>
<dbReference type="EMBL" id="JBFMKM010000010">
    <property type="protein sequence ID" value="KAL1303119.1"/>
    <property type="molecule type" value="Genomic_DNA"/>
</dbReference>
<dbReference type="Gene3D" id="3.90.1150.10">
    <property type="entry name" value="Aspartate Aminotransferase, domain 1"/>
    <property type="match status" value="1"/>
</dbReference>
<organism evidence="6 7">
    <name type="scientific">Neodothiora populina</name>
    <dbReference type="NCBI Taxonomy" id="2781224"/>
    <lineage>
        <taxon>Eukaryota</taxon>
        <taxon>Fungi</taxon>
        <taxon>Dikarya</taxon>
        <taxon>Ascomycota</taxon>
        <taxon>Pezizomycotina</taxon>
        <taxon>Dothideomycetes</taxon>
        <taxon>Dothideomycetidae</taxon>
        <taxon>Dothideales</taxon>
        <taxon>Dothioraceae</taxon>
        <taxon>Neodothiora</taxon>
    </lineage>
</organism>
<sequence>METHVLPQKSSVDKARSSIIATLSDEPRDDATCKDVISALTQGLNQASLSSRYYGFVIGGATPISRFADNKVTEFDQNVHVHLPDETIATDIEHAASKMLCDLVNLDPQKWTHRIFTTGATASNVVGLALGREHVIRQAGLRENADGSLPSVAQLGLLRATRLANVDEIQILTTVPHSSIRKAAALVGLGHQSVKDVGRDGAAEKHLFDFDKLELELQKSNTASIIAVSACEVNTGLFATRGADDFGTLRLMADKYGAWIHVDAAIGLLARVLLGRKGTAPQWAEYEKIMAGVEGLELADSIGGDAHKLFNVPYDCGILLSRHLSLAQAVFQNPGAAYLSTSTSKTNTNINTNNSAAMPSPLNIGIENSRRFRALPVYANLIRYGRAGYEDILLRQIELAREIARFILQHDAYELLPPLESSTIPASEARHRDDERTVENKRLEDVFMIVCFRAVDDGLNGRLADAIKKTHRVYVSGTSFHGAPAVRFAVSNYQVNVDEDLTCIKEVLNEVAHSNQ</sequence>
<dbReference type="PANTHER" id="PTHR11999">
    <property type="entry name" value="GROUP II PYRIDOXAL-5-PHOSPHATE DECARBOXYLASE"/>
    <property type="match status" value="1"/>
</dbReference>
<accession>A0ABR3PAC0</accession>
<dbReference type="SUPFAM" id="SSF53383">
    <property type="entry name" value="PLP-dependent transferases"/>
    <property type="match status" value="1"/>
</dbReference>
<comment type="similarity">
    <text evidence="2 5">Belongs to the group II decarboxylase family.</text>
</comment>
<evidence type="ECO:0000256" key="1">
    <source>
        <dbReference type="ARBA" id="ARBA00001933"/>
    </source>
</evidence>
<protein>
    <recommendedName>
        <fullName evidence="8">Pyridoxal-dependent decarboxylase</fullName>
    </recommendedName>
</protein>
<dbReference type="GeneID" id="95980252"/>
<evidence type="ECO:0000313" key="7">
    <source>
        <dbReference type="Proteomes" id="UP001562354"/>
    </source>
</evidence>
<dbReference type="Proteomes" id="UP001562354">
    <property type="component" value="Unassembled WGS sequence"/>
</dbReference>
<evidence type="ECO:0000256" key="5">
    <source>
        <dbReference type="RuleBase" id="RU000382"/>
    </source>
</evidence>
<dbReference type="InterPro" id="IPR010977">
    <property type="entry name" value="Aromatic_deC"/>
</dbReference>
<reference evidence="6 7" key="1">
    <citation type="submission" date="2024-07" db="EMBL/GenBank/DDBJ databases">
        <title>Draft sequence of the Neodothiora populina.</title>
        <authorList>
            <person name="Drown D.D."/>
            <person name="Schuette U.S."/>
            <person name="Buechlein A.B."/>
            <person name="Rusch D.R."/>
            <person name="Winton L.W."/>
            <person name="Adams G.A."/>
        </authorList>
    </citation>
    <scope>NUCLEOTIDE SEQUENCE [LARGE SCALE GENOMIC DNA]</scope>
    <source>
        <strain evidence="6 7">CPC 39397</strain>
    </source>
</reference>
<proteinExistence type="inferred from homology"/>
<keyword evidence="4 5" id="KW-0456">Lyase</keyword>